<dbReference type="RefSeq" id="WP_184219003.1">
    <property type="nucleotide sequence ID" value="NZ_JACHIP010000004.1"/>
</dbReference>
<comment type="caution">
    <text evidence="4">The sequence shown here is derived from an EMBL/GenBank/DDBJ whole genome shotgun (WGS) entry which is preliminary data.</text>
</comment>
<dbReference type="PANTHER" id="PTHR43861">
    <property type="entry name" value="TRANS-ACONITATE 2-METHYLTRANSFERASE-RELATED"/>
    <property type="match status" value="1"/>
</dbReference>
<protein>
    <submittedName>
        <fullName evidence="4">SAM-dependent methyltransferase</fullName>
    </submittedName>
</protein>
<dbReference type="EMBL" id="JACHIP010000004">
    <property type="protein sequence ID" value="MBB5058785.1"/>
    <property type="molecule type" value="Genomic_DNA"/>
</dbReference>
<organism evidence="4 5">
    <name type="scientific">Granulicella aggregans</name>
    <dbReference type="NCBI Taxonomy" id="474949"/>
    <lineage>
        <taxon>Bacteria</taxon>
        <taxon>Pseudomonadati</taxon>
        <taxon>Acidobacteriota</taxon>
        <taxon>Terriglobia</taxon>
        <taxon>Terriglobales</taxon>
        <taxon>Acidobacteriaceae</taxon>
        <taxon>Granulicella</taxon>
    </lineage>
</organism>
<dbReference type="Proteomes" id="UP000540989">
    <property type="component" value="Unassembled WGS sequence"/>
</dbReference>
<dbReference type="InterPro" id="IPR041698">
    <property type="entry name" value="Methyltransf_25"/>
</dbReference>
<dbReference type="InterPro" id="IPR029063">
    <property type="entry name" value="SAM-dependent_MTases_sf"/>
</dbReference>
<sequence length="245" mass="27259">MPALEWNHSYWGKDYSWSEGGDEWSVTWGGSEAQWFGSLYPRLHRMIPARRILEIAPGRGRWTQYLIPMCSAFIGIDIAESCVVECTKRFANVAHAGFIQNDGTSLASVPDASFDFVFSFDSLVHAELDVMQRYIPQIVQKLAPGGKAFLHHSNFAVCDDGGQQPPHGRAASVSGEIIADLVKQSGGRMLVSELINWGSIDTIDCLSTFARGDDPGPEHVRLTNPRYMEEAALIHDFQSYYSKLT</sequence>
<proteinExistence type="predicted"/>
<keyword evidence="1 4" id="KW-0489">Methyltransferase</keyword>
<evidence type="ECO:0000313" key="5">
    <source>
        <dbReference type="Proteomes" id="UP000540989"/>
    </source>
</evidence>
<dbReference type="AlphaFoldDB" id="A0A7W7ZF22"/>
<evidence type="ECO:0000259" key="3">
    <source>
        <dbReference type="Pfam" id="PF13649"/>
    </source>
</evidence>
<reference evidence="4 5" key="1">
    <citation type="submission" date="2020-08" db="EMBL/GenBank/DDBJ databases">
        <title>Genomic Encyclopedia of Type Strains, Phase IV (KMG-V): Genome sequencing to study the core and pangenomes of soil and plant-associated prokaryotes.</title>
        <authorList>
            <person name="Whitman W."/>
        </authorList>
    </citation>
    <scope>NUCLEOTIDE SEQUENCE [LARGE SCALE GENOMIC DNA]</scope>
    <source>
        <strain evidence="4 5">M8UP14</strain>
    </source>
</reference>
<evidence type="ECO:0000256" key="1">
    <source>
        <dbReference type="ARBA" id="ARBA00022603"/>
    </source>
</evidence>
<keyword evidence="5" id="KW-1185">Reference proteome</keyword>
<dbReference type="PANTHER" id="PTHR43861:SF1">
    <property type="entry name" value="TRANS-ACONITATE 2-METHYLTRANSFERASE"/>
    <property type="match status" value="1"/>
</dbReference>
<accession>A0A7W7ZF22</accession>
<evidence type="ECO:0000313" key="4">
    <source>
        <dbReference type="EMBL" id="MBB5058785.1"/>
    </source>
</evidence>
<dbReference type="SUPFAM" id="SSF53335">
    <property type="entry name" value="S-adenosyl-L-methionine-dependent methyltransferases"/>
    <property type="match status" value="1"/>
</dbReference>
<dbReference type="GO" id="GO:0032259">
    <property type="term" value="P:methylation"/>
    <property type="evidence" value="ECO:0007669"/>
    <property type="project" value="UniProtKB-KW"/>
</dbReference>
<dbReference type="CDD" id="cd02440">
    <property type="entry name" value="AdoMet_MTases"/>
    <property type="match status" value="1"/>
</dbReference>
<feature type="domain" description="Methyltransferase" evidence="3">
    <location>
        <begin position="52"/>
        <end position="146"/>
    </location>
</feature>
<keyword evidence="2 4" id="KW-0808">Transferase</keyword>
<dbReference type="Gene3D" id="3.40.50.150">
    <property type="entry name" value="Vaccinia Virus protein VP39"/>
    <property type="match status" value="1"/>
</dbReference>
<dbReference type="Pfam" id="PF13649">
    <property type="entry name" value="Methyltransf_25"/>
    <property type="match status" value="1"/>
</dbReference>
<dbReference type="GO" id="GO:0008168">
    <property type="term" value="F:methyltransferase activity"/>
    <property type="evidence" value="ECO:0007669"/>
    <property type="project" value="UniProtKB-KW"/>
</dbReference>
<name>A0A7W7ZF22_9BACT</name>
<evidence type="ECO:0000256" key="2">
    <source>
        <dbReference type="ARBA" id="ARBA00022679"/>
    </source>
</evidence>
<gene>
    <name evidence="4" type="ORF">HDF16_003499</name>
</gene>